<dbReference type="EMBL" id="JACHMH010000001">
    <property type="protein sequence ID" value="MBB4679717.1"/>
    <property type="molecule type" value="Genomic_DNA"/>
</dbReference>
<proteinExistence type="predicted"/>
<evidence type="ECO:0000256" key="1">
    <source>
        <dbReference type="SAM" id="MobiDB-lite"/>
    </source>
</evidence>
<feature type="compositionally biased region" description="Low complexity" evidence="1">
    <location>
        <begin position="189"/>
        <end position="198"/>
    </location>
</feature>
<keyword evidence="3" id="KW-1185">Reference proteome</keyword>
<evidence type="ECO:0000313" key="2">
    <source>
        <dbReference type="EMBL" id="MBB4679717.1"/>
    </source>
</evidence>
<name>A0A7W7FVX4_9PSEU</name>
<comment type="caution">
    <text evidence="2">The sequence shown here is derived from an EMBL/GenBank/DDBJ whole genome shotgun (WGS) entry which is preliminary data.</text>
</comment>
<dbReference type="AlphaFoldDB" id="A0A7W7FVX4"/>
<reference evidence="2 3" key="1">
    <citation type="submission" date="2020-08" db="EMBL/GenBank/DDBJ databases">
        <title>Sequencing the genomes of 1000 actinobacteria strains.</title>
        <authorList>
            <person name="Klenk H.-P."/>
        </authorList>
    </citation>
    <scope>NUCLEOTIDE SEQUENCE [LARGE SCALE GENOMIC DNA]</scope>
    <source>
        <strain evidence="2 3">DSM 44230</strain>
    </source>
</reference>
<accession>A0A7W7FVX4</accession>
<dbReference type="Proteomes" id="UP000533598">
    <property type="component" value="Unassembled WGS sequence"/>
</dbReference>
<gene>
    <name evidence="2" type="ORF">HNR67_005835</name>
</gene>
<evidence type="ECO:0000313" key="3">
    <source>
        <dbReference type="Proteomes" id="UP000533598"/>
    </source>
</evidence>
<organism evidence="2 3">
    <name type="scientific">Crossiella cryophila</name>
    <dbReference type="NCBI Taxonomy" id="43355"/>
    <lineage>
        <taxon>Bacteria</taxon>
        <taxon>Bacillati</taxon>
        <taxon>Actinomycetota</taxon>
        <taxon>Actinomycetes</taxon>
        <taxon>Pseudonocardiales</taxon>
        <taxon>Pseudonocardiaceae</taxon>
        <taxon>Crossiella</taxon>
    </lineage>
</organism>
<dbReference type="Pfam" id="PF13376">
    <property type="entry name" value="OmdA"/>
    <property type="match status" value="1"/>
</dbReference>
<feature type="region of interest" description="Disordered" evidence="1">
    <location>
        <begin position="176"/>
        <end position="207"/>
    </location>
</feature>
<sequence>MNTFTAPTTEDWRTWLTAHSQSESEIWLIIQHKDSPTPSPRYHEAIEQALCFGWIDSHHRKHDPTSSRLRFTPRKPRSTWSRLNRDRAATMIERGLMTPPGQAMIDLAKSTGTWQPPTTPPADLHTQLDRNPLARNHFDQFPPSSKRLILDWIASAKRPDTRQRRIEQTVSLAAINLRANHPSPRPSPHSRQGAGARPARPRTGELT</sequence>
<protein>
    <submittedName>
        <fullName evidence="2">Uncharacterized protein YdeI (YjbR/CyaY-like superfamily)</fullName>
    </submittedName>
</protein>
<dbReference type="RefSeq" id="WP_185005432.1">
    <property type="nucleotide sequence ID" value="NZ_BAAAUI010000001.1"/>
</dbReference>